<evidence type="ECO:0000256" key="1">
    <source>
        <dbReference type="SAM" id="MobiDB-lite"/>
    </source>
</evidence>
<organism evidence="2 3">
    <name type="scientific">Multifurca ochricompacta</name>
    <dbReference type="NCBI Taxonomy" id="376703"/>
    <lineage>
        <taxon>Eukaryota</taxon>
        <taxon>Fungi</taxon>
        <taxon>Dikarya</taxon>
        <taxon>Basidiomycota</taxon>
        <taxon>Agaricomycotina</taxon>
        <taxon>Agaricomycetes</taxon>
        <taxon>Russulales</taxon>
        <taxon>Russulaceae</taxon>
        <taxon>Multifurca</taxon>
    </lineage>
</organism>
<evidence type="ECO:0000313" key="3">
    <source>
        <dbReference type="Proteomes" id="UP001203297"/>
    </source>
</evidence>
<feature type="region of interest" description="Disordered" evidence="1">
    <location>
        <begin position="1"/>
        <end position="28"/>
    </location>
</feature>
<dbReference type="EMBL" id="WTXG01000003">
    <property type="protein sequence ID" value="KAI0306269.1"/>
    <property type="molecule type" value="Genomic_DNA"/>
</dbReference>
<gene>
    <name evidence="2" type="ORF">B0F90DRAFT_729449</name>
</gene>
<reference evidence="2" key="1">
    <citation type="journal article" date="2022" name="New Phytol.">
        <title>Evolutionary transition to the ectomycorrhizal habit in the genomes of a hyperdiverse lineage of mushroom-forming fungi.</title>
        <authorList>
            <person name="Looney B."/>
            <person name="Miyauchi S."/>
            <person name="Morin E."/>
            <person name="Drula E."/>
            <person name="Courty P.E."/>
            <person name="Kohler A."/>
            <person name="Kuo A."/>
            <person name="LaButti K."/>
            <person name="Pangilinan J."/>
            <person name="Lipzen A."/>
            <person name="Riley R."/>
            <person name="Andreopoulos W."/>
            <person name="He G."/>
            <person name="Johnson J."/>
            <person name="Nolan M."/>
            <person name="Tritt A."/>
            <person name="Barry K.W."/>
            <person name="Grigoriev I.V."/>
            <person name="Nagy L.G."/>
            <person name="Hibbett D."/>
            <person name="Henrissat B."/>
            <person name="Matheny P.B."/>
            <person name="Labbe J."/>
            <person name="Martin F.M."/>
        </authorList>
    </citation>
    <scope>NUCLEOTIDE SEQUENCE</scope>
    <source>
        <strain evidence="2">BPL690</strain>
    </source>
</reference>
<keyword evidence="3" id="KW-1185">Reference proteome</keyword>
<comment type="caution">
    <text evidence="2">The sequence shown here is derived from an EMBL/GenBank/DDBJ whole genome shotgun (WGS) entry which is preliminary data.</text>
</comment>
<dbReference type="Proteomes" id="UP001203297">
    <property type="component" value="Unassembled WGS sequence"/>
</dbReference>
<evidence type="ECO:0000313" key="2">
    <source>
        <dbReference type="EMBL" id="KAI0306269.1"/>
    </source>
</evidence>
<protein>
    <submittedName>
        <fullName evidence="2">Uncharacterized protein</fullName>
    </submittedName>
</protein>
<dbReference type="AlphaFoldDB" id="A0AAD4QRQ4"/>
<sequence>MVTTKGGHPEHRVLSIPSPPAPHQQQSAVTSSRLVLLSVRWRSWLSHLSNTQKVPGSNPGRTIIFWLATNYPLACFFLVP</sequence>
<name>A0AAD4QRQ4_9AGAM</name>
<proteinExistence type="predicted"/>
<accession>A0AAD4QRQ4</accession>